<reference evidence="3" key="1">
    <citation type="journal article" date="2019" name="Int. J. Syst. Evol. Microbiol.">
        <title>The Global Catalogue of Microorganisms (GCM) 10K type strain sequencing project: providing services to taxonomists for standard genome sequencing and annotation.</title>
        <authorList>
            <consortium name="The Broad Institute Genomics Platform"/>
            <consortium name="The Broad Institute Genome Sequencing Center for Infectious Disease"/>
            <person name="Wu L."/>
            <person name="Ma J."/>
        </authorList>
    </citation>
    <scope>NUCLEOTIDE SEQUENCE [LARGE SCALE GENOMIC DNA]</scope>
    <source>
        <strain evidence="3">JCM 16702</strain>
    </source>
</reference>
<accession>A0ABP7WQA3</accession>
<feature type="transmembrane region" description="Helical" evidence="1">
    <location>
        <begin position="74"/>
        <end position="96"/>
    </location>
</feature>
<keyword evidence="1" id="KW-0472">Membrane</keyword>
<evidence type="ECO:0000313" key="2">
    <source>
        <dbReference type="EMBL" id="GAA4092792.1"/>
    </source>
</evidence>
<proteinExistence type="predicted"/>
<dbReference type="Proteomes" id="UP001500683">
    <property type="component" value="Unassembled WGS sequence"/>
</dbReference>
<comment type="caution">
    <text evidence="2">The sequence shown here is derived from an EMBL/GenBank/DDBJ whole genome shotgun (WGS) entry which is preliminary data.</text>
</comment>
<protein>
    <recommendedName>
        <fullName evidence="4">DUF2946 domain-containing protein</fullName>
    </recommendedName>
</protein>
<keyword evidence="3" id="KW-1185">Reference proteome</keyword>
<evidence type="ECO:0008006" key="4">
    <source>
        <dbReference type="Google" id="ProtNLM"/>
    </source>
</evidence>
<sequence length="137" mass="13700">MRGSGPSPRGVLLTLLGLGLLAGLFMMHGVTASPSPVHVSAPLPVPAVHLPSSAMGHATGGHHETVGPAHGAGHLAGCSAGTVCFALLTIALLLFAGTVRPIALLPVRAVSGGAPPSRRGPPKARPPNVYQLSVLRL</sequence>
<keyword evidence="1" id="KW-1133">Transmembrane helix</keyword>
<name>A0ABP7WQA3_9ACTN</name>
<organism evidence="2 3">
    <name type="scientific">Actinomadura miaoliensis</name>
    <dbReference type="NCBI Taxonomy" id="430685"/>
    <lineage>
        <taxon>Bacteria</taxon>
        <taxon>Bacillati</taxon>
        <taxon>Actinomycetota</taxon>
        <taxon>Actinomycetes</taxon>
        <taxon>Streptosporangiales</taxon>
        <taxon>Thermomonosporaceae</taxon>
        <taxon>Actinomadura</taxon>
    </lineage>
</organism>
<gene>
    <name evidence="2" type="ORF">GCM10022214_63200</name>
</gene>
<evidence type="ECO:0000313" key="3">
    <source>
        <dbReference type="Proteomes" id="UP001500683"/>
    </source>
</evidence>
<keyword evidence="1" id="KW-0812">Transmembrane</keyword>
<evidence type="ECO:0000256" key="1">
    <source>
        <dbReference type="SAM" id="Phobius"/>
    </source>
</evidence>
<dbReference type="RefSeq" id="WP_344954891.1">
    <property type="nucleotide sequence ID" value="NZ_BAAAZG010000047.1"/>
</dbReference>
<dbReference type="EMBL" id="BAAAZG010000047">
    <property type="protein sequence ID" value="GAA4092792.1"/>
    <property type="molecule type" value="Genomic_DNA"/>
</dbReference>